<evidence type="ECO:0000313" key="2">
    <source>
        <dbReference type="EMBL" id="KAJ7087285.1"/>
    </source>
</evidence>
<feature type="region of interest" description="Disordered" evidence="1">
    <location>
        <begin position="211"/>
        <end position="230"/>
    </location>
</feature>
<proteinExistence type="predicted"/>
<feature type="region of interest" description="Disordered" evidence="1">
    <location>
        <begin position="80"/>
        <end position="104"/>
    </location>
</feature>
<name>A0AAD6XLM0_9AGAR</name>
<accession>A0AAD6XLM0</accession>
<evidence type="ECO:0000256" key="1">
    <source>
        <dbReference type="SAM" id="MobiDB-lite"/>
    </source>
</evidence>
<feature type="region of interest" description="Disordered" evidence="1">
    <location>
        <begin position="37"/>
        <end position="59"/>
    </location>
</feature>
<dbReference type="Proteomes" id="UP001222325">
    <property type="component" value="Unassembled WGS sequence"/>
</dbReference>
<evidence type="ECO:0000313" key="3">
    <source>
        <dbReference type="Proteomes" id="UP001222325"/>
    </source>
</evidence>
<comment type="caution">
    <text evidence="2">The sequence shown here is derived from an EMBL/GenBank/DDBJ whole genome shotgun (WGS) entry which is preliminary data.</text>
</comment>
<dbReference type="EMBL" id="JARJCN010000029">
    <property type="protein sequence ID" value="KAJ7087285.1"/>
    <property type="molecule type" value="Genomic_DNA"/>
</dbReference>
<keyword evidence="3" id="KW-1185">Reference proteome</keyword>
<sequence length="408" mass="44842">MNHDVEDLDQQAMDSPSTKLLTQLRTFSTSISVNSLGTLFTSDPHTPTPTRPSSPHQPQRRFAAVKSIFTRTRQLPPTRIAVDQPFDGGGEETPRYELLSSPLGSDSTDDYASLYASGSFASSSNTDDTPPLTPESLVADIAALSPGPANANRALGYTDAYGFRDPAYAGMDMDIDDAYVPGARPHSLEIKEGKRPARPIDLDALREDIPDAGGALPAHSRAESVDGSDGALSVADDADEWYGLEYTLALSTRERRASEVGAPCGSAGEHSKSRESWAALHAGSVHPFFADQEYGQWKNWHRHLEREDARRRHRRGRAFRTRARELAWVYADAVHTRELIALQLEVYGDVEKGLHQRLAALEAYRPSPYYMLGKRGGSAGIPPRRSRSLATLRELRALPDPTLQTHEV</sequence>
<reference evidence="2" key="1">
    <citation type="submission" date="2023-03" db="EMBL/GenBank/DDBJ databases">
        <title>Massive genome expansion in bonnet fungi (Mycena s.s.) driven by repeated elements and novel gene families across ecological guilds.</title>
        <authorList>
            <consortium name="Lawrence Berkeley National Laboratory"/>
            <person name="Harder C.B."/>
            <person name="Miyauchi S."/>
            <person name="Viragh M."/>
            <person name="Kuo A."/>
            <person name="Thoen E."/>
            <person name="Andreopoulos B."/>
            <person name="Lu D."/>
            <person name="Skrede I."/>
            <person name="Drula E."/>
            <person name="Henrissat B."/>
            <person name="Morin E."/>
            <person name="Kohler A."/>
            <person name="Barry K."/>
            <person name="LaButti K."/>
            <person name="Morin E."/>
            <person name="Salamov A."/>
            <person name="Lipzen A."/>
            <person name="Mereny Z."/>
            <person name="Hegedus B."/>
            <person name="Baldrian P."/>
            <person name="Stursova M."/>
            <person name="Weitz H."/>
            <person name="Taylor A."/>
            <person name="Grigoriev I.V."/>
            <person name="Nagy L.G."/>
            <person name="Martin F."/>
            <person name="Kauserud H."/>
        </authorList>
    </citation>
    <scope>NUCLEOTIDE SEQUENCE</scope>
    <source>
        <strain evidence="2">CBHHK173m</strain>
    </source>
</reference>
<gene>
    <name evidence="2" type="ORF">B0H15DRAFT_843371</name>
</gene>
<organism evidence="2 3">
    <name type="scientific">Mycena belliarum</name>
    <dbReference type="NCBI Taxonomy" id="1033014"/>
    <lineage>
        <taxon>Eukaryota</taxon>
        <taxon>Fungi</taxon>
        <taxon>Dikarya</taxon>
        <taxon>Basidiomycota</taxon>
        <taxon>Agaricomycotina</taxon>
        <taxon>Agaricomycetes</taxon>
        <taxon>Agaricomycetidae</taxon>
        <taxon>Agaricales</taxon>
        <taxon>Marasmiineae</taxon>
        <taxon>Mycenaceae</taxon>
        <taxon>Mycena</taxon>
    </lineage>
</organism>
<dbReference type="AlphaFoldDB" id="A0AAD6XLM0"/>
<protein>
    <submittedName>
        <fullName evidence="2">Uncharacterized protein</fullName>
    </submittedName>
</protein>